<organism evidence="5 6">
    <name type="scientific">Aspergillus flavus</name>
    <dbReference type="NCBI Taxonomy" id="5059"/>
    <lineage>
        <taxon>Eukaryota</taxon>
        <taxon>Fungi</taxon>
        <taxon>Dikarya</taxon>
        <taxon>Ascomycota</taxon>
        <taxon>Pezizomycotina</taxon>
        <taxon>Eurotiomycetes</taxon>
        <taxon>Eurotiomycetidae</taxon>
        <taxon>Eurotiales</taxon>
        <taxon>Aspergillaceae</taxon>
        <taxon>Aspergillus</taxon>
        <taxon>Aspergillus subgen. Circumdati</taxon>
    </lineage>
</organism>
<name>A0AB74C8M2_ASPFL</name>
<proteinExistence type="predicted"/>
<keyword evidence="2" id="KW-0233">DNA recombination</keyword>
<keyword evidence="4" id="KW-0469">Meiosis</keyword>
<evidence type="ECO:0000313" key="6">
    <source>
        <dbReference type="Proteomes" id="UP000275480"/>
    </source>
</evidence>
<evidence type="ECO:0000256" key="3">
    <source>
        <dbReference type="ARBA" id="ARBA00023242"/>
    </source>
</evidence>
<accession>A0AB74C8M2</accession>
<keyword evidence="3" id="KW-0539">Nucleus</keyword>
<reference evidence="5 6" key="1">
    <citation type="submission" date="2018-07" db="EMBL/GenBank/DDBJ databases">
        <title>Identification of spontaneous genetic mutation associated with occurrence of a yellow conidial color mutant of Aspergillus flavus.</title>
        <authorList>
            <person name="Chang P.-K."/>
            <person name="Mack B.M."/>
            <person name="Scharfenstein L."/>
            <person name="Gilbert M.K."/>
        </authorList>
    </citation>
    <scope>NUCLEOTIDE SEQUENCE [LARGE SCALE GENOMIC DNA]</scope>
    <source>
        <strain evidence="5 6">CA14</strain>
    </source>
</reference>
<dbReference type="AlphaFoldDB" id="A0AB74C8M2"/>
<dbReference type="GO" id="GO:0000709">
    <property type="term" value="P:meiotic joint molecule formation"/>
    <property type="evidence" value="ECO:0007669"/>
    <property type="project" value="TreeGrafter"/>
</dbReference>
<sequence length="239" mass="27996">MSLLLFFDSLVANLEEQSSLFSHRRFCKFAQQSHQKRNRKHMQQRSCESYIKVKKSKEEHPVSESCMHASPWEGRQAVYHALQKGADESTLERMVVLDDHILQLQEQLTDLKGYVKRARAELATLRATPLAFDLQKSINQLQVEKETTFAILTQARGTSAREVDEEGRTITKRVWERWQKRVNLRRKVCRDLWRRCLEMVDKDVTREELWVYISLVAIIETAHGNEQEFLGLEGPLILT</sequence>
<dbReference type="GO" id="GO:0003690">
    <property type="term" value="F:double-stranded DNA binding"/>
    <property type="evidence" value="ECO:0007669"/>
    <property type="project" value="TreeGrafter"/>
</dbReference>
<dbReference type="GO" id="GO:0007129">
    <property type="term" value="P:homologous chromosome pairing at meiosis"/>
    <property type="evidence" value="ECO:0007669"/>
    <property type="project" value="TreeGrafter"/>
</dbReference>
<dbReference type="PANTHER" id="PTHR15938">
    <property type="entry name" value="TBP-1 INTERACTING PROTEIN"/>
    <property type="match status" value="1"/>
</dbReference>
<dbReference type="GO" id="GO:0120231">
    <property type="term" value="C:DNA recombinase auxiliary factor complex"/>
    <property type="evidence" value="ECO:0007669"/>
    <property type="project" value="TreeGrafter"/>
</dbReference>
<evidence type="ECO:0000256" key="4">
    <source>
        <dbReference type="ARBA" id="ARBA00023254"/>
    </source>
</evidence>
<dbReference type="GO" id="GO:0000794">
    <property type="term" value="C:condensed nuclear chromosome"/>
    <property type="evidence" value="ECO:0007669"/>
    <property type="project" value="TreeGrafter"/>
</dbReference>
<evidence type="ECO:0000256" key="1">
    <source>
        <dbReference type="ARBA" id="ARBA00004123"/>
    </source>
</evidence>
<comment type="subcellular location">
    <subcellularLocation>
        <location evidence="1">Nucleus</location>
    </subcellularLocation>
</comment>
<dbReference type="GO" id="GO:0010774">
    <property type="term" value="P:meiotic strand invasion involved in reciprocal meiotic recombination"/>
    <property type="evidence" value="ECO:0007669"/>
    <property type="project" value="TreeGrafter"/>
</dbReference>
<protein>
    <submittedName>
        <fullName evidence="5">TBP interacting domain protein</fullName>
    </submittedName>
</protein>
<comment type="caution">
    <text evidence="5">The sequence shown here is derived from an EMBL/GenBank/DDBJ whole genome shotgun (WGS) entry which is preliminary data.</text>
</comment>
<evidence type="ECO:0000256" key="2">
    <source>
        <dbReference type="ARBA" id="ARBA00023172"/>
    </source>
</evidence>
<dbReference type="Proteomes" id="UP000275480">
    <property type="component" value="Unassembled WGS sequence"/>
</dbReference>
<dbReference type="PANTHER" id="PTHR15938:SF0">
    <property type="entry name" value="HOMOLOGOUS-PAIRING PROTEIN 2 HOMOLOG"/>
    <property type="match status" value="1"/>
</dbReference>
<gene>
    <name evidence="5" type="ORF">CA14_002469</name>
</gene>
<evidence type="ECO:0000313" key="5">
    <source>
        <dbReference type="EMBL" id="RMZ42610.1"/>
    </source>
</evidence>
<dbReference type="EMBL" id="QQZZ01000104">
    <property type="protein sequence ID" value="RMZ42610.1"/>
    <property type="molecule type" value="Genomic_DNA"/>
</dbReference>
<dbReference type="GO" id="GO:0120230">
    <property type="term" value="F:recombinase activator activity"/>
    <property type="evidence" value="ECO:0007669"/>
    <property type="project" value="TreeGrafter"/>
</dbReference>